<dbReference type="RefSeq" id="WP_130433398.1">
    <property type="nucleotide sequence ID" value="NZ_SHKP01000007.1"/>
</dbReference>
<keyword evidence="4" id="KW-1185">Reference proteome</keyword>
<dbReference type="InterPro" id="IPR029057">
    <property type="entry name" value="PRTase-like"/>
</dbReference>
<dbReference type="CDD" id="cd06223">
    <property type="entry name" value="PRTases_typeI"/>
    <property type="match status" value="1"/>
</dbReference>
<comment type="similarity">
    <text evidence="1">Belongs to the ComF/GntX family.</text>
</comment>
<feature type="domain" description="Phosphoribosyltransferase" evidence="2">
    <location>
        <begin position="196"/>
        <end position="240"/>
    </location>
</feature>
<sequence>MTLPRPPLLSAWPNRCAVCAASSRGRSGRVCVDCSARFAPLRLRCRGCAIGLQDVAAAGTDAAVRCGRCLRAPPPWVSAVAALDYDYPWDALLSALKFHDGLDLLPWASRMLADAVRAQPAPAVDLVLPVPLATTRLRERGYNQAWELARGIARELALSARPGLLERLIDTPHQITLPRDRRAANMRGAFGVAAAVRGELQGRHVALVDDVLTTGATLAEASRVLLAAGASEVQVWVLARTP</sequence>
<dbReference type="OrthoDB" id="9793412at2"/>
<gene>
    <name evidence="3" type="ORF">EV670_2945</name>
</gene>
<dbReference type="InterPro" id="IPR000836">
    <property type="entry name" value="PRTase_dom"/>
</dbReference>
<evidence type="ECO:0000259" key="2">
    <source>
        <dbReference type="Pfam" id="PF00156"/>
    </source>
</evidence>
<evidence type="ECO:0000313" key="3">
    <source>
        <dbReference type="EMBL" id="RZT95194.1"/>
    </source>
</evidence>
<proteinExistence type="inferred from homology"/>
<protein>
    <submittedName>
        <fullName evidence="3">ComF family protein</fullName>
    </submittedName>
</protein>
<organism evidence="3 4">
    <name type="scientific">Rivibacter subsaxonicus</name>
    <dbReference type="NCBI Taxonomy" id="457575"/>
    <lineage>
        <taxon>Bacteria</taxon>
        <taxon>Pseudomonadati</taxon>
        <taxon>Pseudomonadota</taxon>
        <taxon>Betaproteobacteria</taxon>
        <taxon>Burkholderiales</taxon>
        <taxon>Rivibacter</taxon>
    </lineage>
</organism>
<dbReference type="Proteomes" id="UP000293671">
    <property type="component" value="Unassembled WGS sequence"/>
</dbReference>
<name>A0A4Q7VGQ6_9BURK</name>
<dbReference type="Gene3D" id="3.40.50.2020">
    <property type="match status" value="1"/>
</dbReference>
<dbReference type="SUPFAM" id="SSF53271">
    <property type="entry name" value="PRTase-like"/>
    <property type="match status" value="1"/>
</dbReference>
<dbReference type="InterPro" id="IPR051910">
    <property type="entry name" value="ComF/GntX_DNA_util-trans"/>
</dbReference>
<dbReference type="Pfam" id="PF00156">
    <property type="entry name" value="Pribosyltran"/>
    <property type="match status" value="1"/>
</dbReference>
<dbReference type="PANTHER" id="PTHR47505:SF1">
    <property type="entry name" value="DNA UTILIZATION PROTEIN YHGH"/>
    <property type="match status" value="1"/>
</dbReference>
<evidence type="ECO:0000313" key="4">
    <source>
        <dbReference type="Proteomes" id="UP000293671"/>
    </source>
</evidence>
<evidence type="ECO:0000256" key="1">
    <source>
        <dbReference type="ARBA" id="ARBA00008007"/>
    </source>
</evidence>
<comment type="caution">
    <text evidence="3">The sequence shown here is derived from an EMBL/GenBank/DDBJ whole genome shotgun (WGS) entry which is preliminary data.</text>
</comment>
<accession>A0A4Q7VGQ6</accession>
<dbReference type="AlphaFoldDB" id="A0A4Q7VGQ6"/>
<reference evidence="3 4" key="1">
    <citation type="submission" date="2019-02" db="EMBL/GenBank/DDBJ databases">
        <title>Genomic Encyclopedia of Type Strains, Phase IV (KMG-IV): sequencing the most valuable type-strain genomes for metagenomic binning, comparative biology and taxonomic classification.</title>
        <authorList>
            <person name="Goeker M."/>
        </authorList>
    </citation>
    <scope>NUCLEOTIDE SEQUENCE [LARGE SCALE GENOMIC DNA]</scope>
    <source>
        <strain evidence="3 4">DSM 19570</strain>
    </source>
</reference>
<dbReference type="PANTHER" id="PTHR47505">
    <property type="entry name" value="DNA UTILIZATION PROTEIN YHGH"/>
    <property type="match status" value="1"/>
</dbReference>
<dbReference type="EMBL" id="SHKP01000007">
    <property type="protein sequence ID" value="RZT95194.1"/>
    <property type="molecule type" value="Genomic_DNA"/>
</dbReference>